<feature type="region of interest" description="Disordered" evidence="1">
    <location>
        <begin position="1"/>
        <end position="22"/>
    </location>
</feature>
<comment type="caution">
    <text evidence="2">The sequence shown here is derived from an EMBL/GenBank/DDBJ whole genome shotgun (WGS) entry which is preliminary data.</text>
</comment>
<proteinExistence type="predicted"/>
<protein>
    <submittedName>
        <fullName evidence="2">Uncharacterized protein</fullName>
    </submittedName>
</protein>
<gene>
    <name evidence="2" type="ORF">NP493_211g01021</name>
</gene>
<dbReference type="EMBL" id="JAODUO010000210">
    <property type="protein sequence ID" value="KAK2186196.1"/>
    <property type="molecule type" value="Genomic_DNA"/>
</dbReference>
<sequence length="119" mass="14471">MITWQRRYRGEEKEESESEDDYVPYVPVKERKKAQVLKRRKLKWYEHVTRSTGLAKTILEDTVQEGRRRGRQKKRWEDSIPEWTGMMLGADMAERREELRELVARSYVARQQSTRLQDR</sequence>
<evidence type="ECO:0000256" key="1">
    <source>
        <dbReference type="SAM" id="MobiDB-lite"/>
    </source>
</evidence>
<reference evidence="2" key="1">
    <citation type="journal article" date="2023" name="Mol. Biol. Evol.">
        <title>Third-Generation Sequencing Reveals the Adaptive Role of the Epigenome in Three Deep-Sea Polychaetes.</title>
        <authorList>
            <person name="Perez M."/>
            <person name="Aroh O."/>
            <person name="Sun Y."/>
            <person name="Lan Y."/>
            <person name="Juniper S.K."/>
            <person name="Young C.R."/>
            <person name="Angers B."/>
            <person name="Qian P.Y."/>
        </authorList>
    </citation>
    <scope>NUCLEOTIDE SEQUENCE</scope>
    <source>
        <strain evidence="2">R07B-5</strain>
    </source>
</reference>
<organism evidence="2 3">
    <name type="scientific">Ridgeia piscesae</name>
    <name type="common">Tubeworm</name>
    <dbReference type="NCBI Taxonomy" id="27915"/>
    <lineage>
        <taxon>Eukaryota</taxon>
        <taxon>Metazoa</taxon>
        <taxon>Spiralia</taxon>
        <taxon>Lophotrochozoa</taxon>
        <taxon>Annelida</taxon>
        <taxon>Polychaeta</taxon>
        <taxon>Sedentaria</taxon>
        <taxon>Canalipalpata</taxon>
        <taxon>Sabellida</taxon>
        <taxon>Siboglinidae</taxon>
        <taxon>Ridgeia</taxon>
    </lineage>
</organism>
<keyword evidence="3" id="KW-1185">Reference proteome</keyword>
<feature type="compositionally biased region" description="Acidic residues" evidence="1">
    <location>
        <begin position="13"/>
        <end position="22"/>
    </location>
</feature>
<evidence type="ECO:0000313" key="2">
    <source>
        <dbReference type="EMBL" id="KAK2186196.1"/>
    </source>
</evidence>
<dbReference type="Proteomes" id="UP001209878">
    <property type="component" value="Unassembled WGS sequence"/>
</dbReference>
<evidence type="ECO:0000313" key="3">
    <source>
        <dbReference type="Proteomes" id="UP001209878"/>
    </source>
</evidence>
<dbReference type="AlphaFoldDB" id="A0AAD9P119"/>
<name>A0AAD9P119_RIDPI</name>
<accession>A0AAD9P119</accession>